<reference evidence="2 3" key="1">
    <citation type="journal article" date="2015" name="Int. J. Syst. Evol. Microbiol.">
        <title>Mariniphaga sediminis sp. nov., isolated from coastal sediment.</title>
        <authorList>
            <person name="Wang F.Q."/>
            <person name="Shen Q.Y."/>
            <person name="Chen G.J."/>
            <person name="Du Z.J."/>
        </authorList>
    </citation>
    <scope>NUCLEOTIDE SEQUENCE [LARGE SCALE GENOMIC DNA]</scope>
    <source>
        <strain evidence="2 3">SY21</strain>
    </source>
</reference>
<dbReference type="InterPro" id="IPR011990">
    <property type="entry name" value="TPR-like_helical_dom_sf"/>
</dbReference>
<dbReference type="SUPFAM" id="SSF48452">
    <property type="entry name" value="TPR-like"/>
    <property type="match status" value="1"/>
</dbReference>
<feature type="region of interest" description="Disordered" evidence="1">
    <location>
        <begin position="161"/>
        <end position="198"/>
    </location>
</feature>
<organism evidence="2 3">
    <name type="scientific">Mariniphaga sediminis</name>
    <dbReference type="NCBI Taxonomy" id="1628158"/>
    <lineage>
        <taxon>Bacteria</taxon>
        <taxon>Pseudomonadati</taxon>
        <taxon>Bacteroidota</taxon>
        <taxon>Bacteroidia</taxon>
        <taxon>Marinilabiliales</taxon>
        <taxon>Prolixibacteraceae</taxon>
        <taxon>Mariniphaga</taxon>
    </lineage>
</organism>
<evidence type="ECO:0000313" key="3">
    <source>
        <dbReference type="Proteomes" id="UP000266441"/>
    </source>
</evidence>
<name>A0A399D1U5_9BACT</name>
<feature type="compositionally biased region" description="Basic and acidic residues" evidence="1">
    <location>
        <begin position="174"/>
        <end position="198"/>
    </location>
</feature>
<dbReference type="Proteomes" id="UP000266441">
    <property type="component" value="Unassembled WGS sequence"/>
</dbReference>
<dbReference type="Gene3D" id="1.25.40.10">
    <property type="entry name" value="Tetratricopeptide repeat domain"/>
    <property type="match status" value="1"/>
</dbReference>
<dbReference type="AlphaFoldDB" id="A0A399D1U5"/>
<evidence type="ECO:0000256" key="1">
    <source>
        <dbReference type="SAM" id="MobiDB-lite"/>
    </source>
</evidence>
<protein>
    <recommendedName>
        <fullName evidence="4">Tetratricopeptide repeat protein</fullName>
    </recommendedName>
</protein>
<comment type="caution">
    <text evidence="2">The sequence shown here is derived from an EMBL/GenBank/DDBJ whole genome shotgun (WGS) entry which is preliminary data.</text>
</comment>
<accession>A0A399D1U5</accession>
<evidence type="ECO:0000313" key="2">
    <source>
        <dbReference type="EMBL" id="RIH64350.1"/>
    </source>
</evidence>
<dbReference type="RefSeq" id="WP_119350775.1">
    <property type="nucleotide sequence ID" value="NZ_QWET01000011.1"/>
</dbReference>
<keyword evidence="3" id="KW-1185">Reference proteome</keyword>
<evidence type="ECO:0008006" key="4">
    <source>
        <dbReference type="Google" id="ProtNLM"/>
    </source>
</evidence>
<dbReference type="OrthoDB" id="1119072at2"/>
<proteinExistence type="predicted"/>
<dbReference type="EMBL" id="QWET01000011">
    <property type="protein sequence ID" value="RIH64350.1"/>
    <property type="molecule type" value="Genomic_DNA"/>
</dbReference>
<sequence length="505" mass="57374">MDNKKNIIGFFFFLFLFLVEGKETILAVSQDVSAVKAMQLFDAGKYVEAEKMFQLLLEKDGGNPMLNYYYGASRTENGHFDDRDLKYLQDAGKNVTPDRLHYYLGIQYHARNKWEQALKFYNQFRQSIPVEEQKTLNMAEKIQQCFDKINPFATGPVTFATEKNEPETESGEVPLREMREEPAHTEPEMPDAPKKPEADSVVEMPLTKTPEEGTTPPSPETQDAAHLSFAREALPDLPGVKATHSLPEGDPIEFQVNNTITYLYSSQFQTEEGRELFKKGRSLQKELENSLKEAESLRETYRNTNTPEEKAAIGEKILAFETNSYGRQEEINQYFSSSRNLENEYWNNAGATAIHNFLVEQEKIKAVLRGEVTDTEPSAAPADSAIVLLPGALSDFYDTNQTASKQQKSEGLVYKVQIGAYSRGVPSYRQRLYKKLSLIRKIENYTDENGVVVYTTGNLTNLDDGEKMKEQVRQEGIEDAVVVPYFNGKRITLEQAKKIEAEDDF</sequence>
<gene>
    <name evidence="2" type="ORF">D1164_14765</name>
</gene>